<dbReference type="Proteomes" id="UP001500363">
    <property type="component" value="Unassembled WGS sequence"/>
</dbReference>
<feature type="region of interest" description="Disordered" evidence="1">
    <location>
        <begin position="124"/>
        <end position="144"/>
    </location>
</feature>
<reference evidence="2 3" key="1">
    <citation type="journal article" date="2019" name="Int. J. Syst. Evol. Microbiol.">
        <title>The Global Catalogue of Microorganisms (GCM) 10K type strain sequencing project: providing services to taxonomists for standard genome sequencing and annotation.</title>
        <authorList>
            <consortium name="The Broad Institute Genomics Platform"/>
            <consortium name="The Broad Institute Genome Sequencing Center for Infectious Disease"/>
            <person name="Wu L."/>
            <person name="Ma J."/>
        </authorList>
    </citation>
    <scope>NUCLEOTIDE SEQUENCE [LARGE SCALE GENOMIC DNA]</scope>
    <source>
        <strain evidence="2 3">JCM 14303</strain>
    </source>
</reference>
<evidence type="ECO:0000256" key="1">
    <source>
        <dbReference type="SAM" id="MobiDB-lite"/>
    </source>
</evidence>
<evidence type="ECO:0000313" key="3">
    <source>
        <dbReference type="Proteomes" id="UP001500363"/>
    </source>
</evidence>
<dbReference type="RefSeq" id="WP_344172428.1">
    <property type="nucleotide sequence ID" value="NZ_BAAANC010000001.1"/>
</dbReference>
<dbReference type="EMBL" id="BAAANC010000001">
    <property type="protein sequence ID" value="GAA1520022.1"/>
    <property type="molecule type" value="Genomic_DNA"/>
</dbReference>
<sequence length="627" mass="68838">MTDLTPEERLAHLAFRTLFPDSDLSVQDGPGLDQDPAFDDLRRWIAGLWPTLSPAERQQLSRVRKDVTDPVGTNPRSLRERLVTVLGHDAVARTTGESGLPAALGTDELTNDQLLSAVRVQLGRADDPGKDSTSMADDNNPADDFTIDERGLPDTFDAEKYTKAVKRLFRDRDVDLGTPTAKAHRAYVTGALIRDSYFDPGSPGFDDAFVEQFDEGYTLAETMATFRLAAQNGRRIRYLDVYVEIAEEIAAIKGDEGATVQELAAVSDAVIERGPVDDNLAAKVRSAFDGFVGQTPSYDSLELPDIVTEDSSQGVYEPSNIRACSMIGAAMHLDRAGLMSAVDQSAQDWSDGVLPINGAAGRLYDPYVWEARDRLDPAARQIQYDRIKELDDYLLRFCSAVSERERATFLSEYLIGAERDRRKPQPQDAGVRKTARDLLGYASLHGWAYTQFAAQRIGNHIRQCVEIIEHPEVQKAYAAPGPWQVVERVNAMSTGRSPNISKELTLASTGKEIIDLLASKSLDIAANRISMPLFPTAEQNGGRAVFSRAEYQRLLGHVENWLAASAVTDSQRFDAAQPREVRSSNSLPAMGGFSGSDSTVVRDQLMQMVGSGQMPTADQLNQLFGAN</sequence>
<gene>
    <name evidence="2" type="ORF">GCM10009741_20730</name>
</gene>
<feature type="region of interest" description="Disordered" evidence="1">
    <location>
        <begin position="572"/>
        <end position="595"/>
    </location>
</feature>
<proteinExistence type="predicted"/>
<organism evidence="2 3">
    <name type="scientific">Kribbella lupini</name>
    <dbReference type="NCBI Taxonomy" id="291602"/>
    <lineage>
        <taxon>Bacteria</taxon>
        <taxon>Bacillati</taxon>
        <taxon>Actinomycetota</taxon>
        <taxon>Actinomycetes</taxon>
        <taxon>Propionibacteriales</taxon>
        <taxon>Kribbellaceae</taxon>
        <taxon>Kribbella</taxon>
    </lineage>
</organism>
<comment type="caution">
    <text evidence="2">The sequence shown here is derived from an EMBL/GenBank/DDBJ whole genome shotgun (WGS) entry which is preliminary data.</text>
</comment>
<accession>A0ABN2AIV7</accession>
<name>A0ABN2AIV7_9ACTN</name>
<protein>
    <submittedName>
        <fullName evidence="2">Uncharacterized protein</fullName>
    </submittedName>
</protein>
<evidence type="ECO:0000313" key="2">
    <source>
        <dbReference type="EMBL" id="GAA1520022.1"/>
    </source>
</evidence>
<keyword evidence="3" id="KW-1185">Reference proteome</keyword>